<dbReference type="PRINTS" id="PR00070">
    <property type="entry name" value="DHFR"/>
</dbReference>
<dbReference type="InterPro" id="IPR001796">
    <property type="entry name" value="DHFR_dom"/>
</dbReference>
<evidence type="ECO:0000256" key="3">
    <source>
        <dbReference type="ARBA" id="ARBA00012856"/>
    </source>
</evidence>
<feature type="domain" description="DHFR" evidence="9">
    <location>
        <begin position="6"/>
        <end position="164"/>
    </location>
</feature>
<evidence type="ECO:0000259" key="9">
    <source>
        <dbReference type="PROSITE" id="PS51330"/>
    </source>
</evidence>
<evidence type="ECO:0000256" key="5">
    <source>
        <dbReference type="ARBA" id="ARBA00022857"/>
    </source>
</evidence>
<dbReference type="GO" id="GO:0046655">
    <property type="term" value="P:folic acid metabolic process"/>
    <property type="evidence" value="ECO:0007669"/>
    <property type="project" value="TreeGrafter"/>
</dbReference>
<dbReference type="Pfam" id="PF00186">
    <property type="entry name" value="DHFR_1"/>
    <property type="match status" value="1"/>
</dbReference>
<dbReference type="InterPro" id="IPR024072">
    <property type="entry name" value="DHFR-like_dom_sf"/>
</dbReference>
<dbReference type="GO" id="GO:0006730">
    <property type="term" value="P:one-carbon metabolic process"/>
    <property type="evidence" value="ECO:0007669"/>
    <property type="project" value="UniProtKB-KW"/>
</dbReference>
<evidence type="ECO:0000313" key="10">
    <source>
        <dbReference type="EMBL" id="RCW50934.1"/>
    </source>
</evidence>
<name>A0A368W610_9BACL</name>
<reference evidence="10 11" key="1">
    <citation type="submission" date="2018-07" db="EMBL/GenBank/DDBJ databases">
        <title>Genomic Encyclopedia of Type Strains, Phase III (KMG-III): the genomes of soil and plant-associated and newly described type strains.</title>
        <authorList>
            <person name="Whitman W."/>
        </authorList>
    </citation>
    <scope>NUCLEOTIDE SEQUENCE [LARGE SCALE GENOMIC DNA]</scope>
    <source>
        <strain evidence="10 11">CECT 7506</strain>
    </source>
</reference>
<evidence type="ECO:0000256" key="4">
    <source>
        <dbReference type="ARBA" id="ARBA00022563"/>
    </source>
</evidence>
<evidence type="ECO:0000256" key="6">
    <source>
        <dbReference type="ARBA" id="ARBA00023002"/>
    </source>
</evidence>
<gene>
    <name evidence="10" type="ORF">DFP97_102126</name>
</gene>
<dbReference type="PANTHER" id="PTHR48069">
    <property type="entry name" value="DIHYDROFOLATE REDUCTASE"/>
    <property type="match status" value="1"/>
</dbReference>
<evidence type="ECO:0000256" key="8">
    <source>
        <dbReference type="PIRNR" id="PIRNR000194"/>
    </source>
</evidence>
<keyword evidence="4 8" id="KW-0554">One-carbon metabolism</keyword>
<comment type="similarity">
    <text evidence="2 8">Belongs to the dihydrofolate reductase family.</text>
</comment>
<dbReference type="GO" id="GO:0005829">
    <property type="term" value="C:cytosol"/>
    <property type="evidence" value="ECO:0007669"/>
    <property type="project" value="TreeGrafter"/>
</dbReference>
<sequence>MRIYISITMIAAMDRNRTIGIGNKMPWRLPAEMAYFTKMTTGKTVLMGRKTFESLRKPLKDRRNVVLTRQELFHPEGCEVVHSLQEALELCKEDELMVMGGADIYAQFMPYADTLLLTAVDAEIEGGDAFFPVVPEAEWELVDSEKRQSDERNPYAFTFQTFKRRSN</sequence>
<dbReference type="CDD" id="cd00209">
    <property type="entry name" value="DHFR"/>
    <property type="match status" value="1"/>
</dbReference>
<dbReference type="Gene3D" id="3.40.430.10">
    <property type="entry name" value="Dihydrofolate Reductase, subunit A"/>
    <property type="match status" value="1"/>
</dbReference>
<dbReference type="GO" id="GO:0004146">
    <property type="term" value="F:dihydrofolate reductase activity"/>
    <property type="evidence" value="ECO:0007669"/>
    <property type="project" value="UniProtKB-EC"/>
</dbReference>
<proteinExistence type="inferred from homology"/>
<dbReference type="InterPro" id="IPR012259">
    <property type="entry name" value="DHFR"/>
</dbReference>
<dbReference type="EC" id="1.5.1.3" evidence="3 8"/>
<dbReference type="Proteomes" id="UP000252415">
    <property type="component" value="Unassembled WGS sequence"/>
</dbReference>
<dbReference type="EMBL" id="QPJD01000002">
    <property type="protein sequence ID" value="RCW50934.1"/>
    <property type="molecule type" value="Genomic_DNA"/>
</dbReference>
<dbReference type="UniPathway" id="UPA00077">
    <property type="reaction ID" value="UER00158"/>
</dbReference>
<dbReference type="GO" id="GO:0046452">
    <property type="term" value="P:dihydrofolate metabolic process"/>
    <property type="evidence" value="ECO:0007669"/>
    <property type="project" value="TreeGrafter"/>
</dbReference>
<keyword evidence="6 8" id="KW-0560">Oxidoreductase</keyword>
<dbReference type="GO" id="GO:0070401">
    <property type="term" value="F:NADP+ binding"/>
    <property type="evidence" value="ECO:0007669"/>
    <property type="project" value="UniProtKB-ARBA"/>
</dbReference>
<evidence type="ECO:0000256" key="1">
    <source>
        <dbReference type="ARBA" id="ARBA00004903"/>
    </source>
</evidence>
<keyword evidence="5 8" id="KW-0521">NADP</keyword>
<accession>A0A368W610</accession>
<dbReference type="GO" id="GO:0046654">
    <property type="term" value="P:tetrahydrofolate biosynthetic process"/>
    <property type="evidence" value="ECO:0007669"/>
    <property type="project" value="UniProtKB-UniPathway"/>
</dbReference>
<comment type="catalytic activity">
    <reaction evidence="8">
        <text>(6S)-5,6,7,8-tetrahydrofolate + NADP(+) = 7,8-dihydrofolate + NADPH + H(+)</text>
        <dbReference type="Rhea" id="RHEA:15009"/>
        <dbReference type="ChEBI" id="CHEBI:15378"/>
        <dbReference type="ChEBI" id="CHEBI:57451"/>
        <dbReference type="ChEBI" id="CHEBI:57453"/>
        <dbReference type="ChEBI" id="CHEBI:57783"/>
        <dbReference type="ChEBI" id="CHEBI:58349"/>
        <dbReference type="EC" id="1.5.1.3"/>
    </reaction>
</comment>
<dbReference type="FunFam" id="3.40.430.10:FF:000001">
    <property type="entry name" value="Dihydrofolate reductase"/>
    <property type="match status" value="1"/>
</dbReference>
<comment type="caution">
    <text evidence="10">The sequence shown here is derived from an EMBL/GenBank/DDBJ whole genome shotgun (WGS) entry which is preliminary data.</text>
</comment>
<dbReference type="PIRSF" id="PIRSF000194">
    <property type="entry name" value="DHFR"/>
    <property type="match status" value="1"/>
</dbReference>
<evidence type="ECO:0000256" key="2">
    <source>
        <dbReference type="ARBA" id="ARBA00009539"/>
    </source>
</evidence>
<dbReference type="SUPFAM" id="SSF53597">
    <property type="entry name" value="Dihydrofolate reductase-like"/>
    <property type="match status" value="1"/>
</dbReference>
<comment type="function">
    <text evidence="7 8">Key enzyme in folate metabolism. Catalyzes an essential reaction for de novo glycine and purine synthesis, and for DNA precursor synthesis.</text>
</comment>
<dbReference type="AlphaFoldDB" id="A0A368W610"/>
<keyword evidence="11" id="KW-1185">Reference proteome</keyword>
<evidence type="ECO:0000256" key="7">
    <source>
        <dbReference type="ARBA" id="ARBA00025067"/>
    </source>
</evidence>
<evidence type="ECO:0000313" key="11">
    <source>
        <dbReference type="Proteomes" id="UP000252415"/>
    </source>
</evidence>
<dbReference type="PROSITE" id="PS51330">
    <property type="entry name" value="DHFR_2"/>
    <property type="match status" value="1"/>
</dbReference>
<dbReference type="PANTHER" id="PTHR48069:SF3">
    <property type="entry name" value="DIHYDROFOLATE REDUCTASE"/>
    <property type="match status" value="1"/>
</dbReference>
<protein>
    <recommendedName>
        <fullName evidence="3 8">Dihydrofolate reductase</fullName>
        <ecNumber evidence="3 8">1.5.1.3</ecNumber>
    </recommendedName>
</protein>
<comment type="pathway">
    <text evidence="1 8">Cofactor biosynthesis; tetrahydrofolate biosynthesis; 5,6,7,8-tetrahydrofolate from 7,8-dihydrofolate: step 1/1.</text>
</comment>
<organism evidence="10 11">
    <name type="scientific">Paenibacillus prosopidis</name>
    <dbReference type="NCBI Taxonomy" id="630520"/>
    <lineage>
        <taxon>Bacteria</taxon>
        <taxon>Bacillati</taxon>
        <taxon>Bacillota</taxon>
        <taxon>Bacilli</taxon>
        <taxon>Bacillales</taxon>
        <taxon>Paenibacillaceae</taxon>
        <taxon>Paenibacillus</taxon>
    </lineage>
</organism>